<dbReference type="Proteomes" id="UP000280036">
    <property type="component" value="Unassembled WGS sequence"/>
</dbReference>
<dbReference type="RefSeq" id="WP_126117932.1">
    <property type="nucleotide sequence ID" value="NZ_UZVY01000001.1"/>
</dbReference>
<reference evidence="1 2" key="1">
    <citation type="submission" date="2018-12" db="EMBL/GenBank/DDBJ databases">
        <authorList>
            <consortium name="Pathogen Informatics"/>
        </authorList>
    </citation>
    <scope>NUCLEOTIDE SEQUENCE [LARGE SCALE GENOMIC DNA]</scope>
    <source>
        <strain evidence="1 2">NCTC10126</strain>
    </source>
</reference>
<evidence type="ECO:0000313" key="2">
    <source>
        <dbReference type="Proteomes" id="UP000280036"/>
    </source>
</evidence>
<evidence type="ECO:0000313" key="1">
    <source>
        <dbReference type="EMBL" id="VDR41650.1"/>
    </source>
</evidence>
<name>A0A3P8MDD8_9BACT</name>
<proteinExistence type="predicted"/>
<accession>A0A3P8MDD8</accession>
<gene>
    <name evidence="1" type="ORF">NCTC10126_00129</name>
</gene>
<dbReference type="EMBL" id="UZVY01000001">
    <property type="protein sequence ID" value="VDR41650.1"/>
    <property type="molecule type" value="Genomic_DNA"/>
</dbReference>
<sequence length="127" mass="15127">MFSNEKIDSINYSTYIKKIISYIEDIINKTDYFKNYQTSSYLDLDTLLKQTNLKPNEFKAELKAKIQKLNFDMQFKLLKSLDAFLGIRVSENNFLFTNEYKKSIVQYFYSKPLNLDGITYFQDISFN</sequence>
<protein>
    <submittedName>
        <fullName evidence="1">Uncharacterized protein</fullName>
    </submittedName>
</protein>
<organism evidence="1 2">
    <name type="scientific">Mycoplasmopsis caviae</name>
    <dbReference type="NCBI Taxonomy" id="55603"/>
    <lineage>
        <taxon>Bacteria</taxon>
        <taxon>Bacillati</taxon>
        <taxon>Mycoplasmatota</taxon>
        <taxon>Mycoplasmoidales</taxon>
        <taxon>Metamycoplasmataceae</taxon>
        <taxon>Mycoplasmopsis</taxon>
    </lineage>
</organism>
<dbReference type="OrthoDB" id="395736at2"/>
<dbReference type="AlphaFoldDB" id="A0A3P8MDD8"/>